<organism evidence="2 3">
    <name type="scientific">Duganella fentianensis</name>
    <dbReference type="NCBI Taxonomy" id="2692177"/>
    <lineage>
        <taxon>Bacteria</taxon>
        <taxon>Pseudomonadati</taxon>
        <taxon>Pseudomonadota</taxon>
        <taxon>Betaproteobacteria</taxon>
        <taxon>Burkholderiales</taxon>
        <taxon>Oxalobacteraceae</taxon>
        <taxon>Telluria group</taxon>
        <taxon>Duganella</taxon>
    </lineage>
</organism>
<gene>
    <name evidence="2" type="ORF">GTP23_12795</name>
</gene>
<dbReference type="EMBL" id="WWCL01000002">
    <property type="protein sequence ID" value="MYN45926.1"/>
    <property type="molecule type" value="Genomic_DNA"/>
</dbReference>
<feature type="domain" description="Phage conserved hypothetical protein C-terminal" evidence="1">
    <location>
        <begin position="160"/>
        <end position="231"/>
    </location>
</feature>
<dbReference type="NCBIfam" id="TIGR02220">
    <property type="entry name" value="phg_TIGR02220"/>
    <property type="match status" value="1"/>
</dbReference>
<protein>
    <recommendedName>
        <fullName evidence="1">Phage conserved hypothetical protein C-terminal domain-containing protein</fullName>
    </recommendedName>
</protein>
<evidence type="ECO:0000313" key="3">
    <source>
        <dbReference type="Proteomes" id="UP000444316"/>
    </source>
</evidence>
<name>A0A845I3S3_9BURK</name>
<sequence>MARIRTIKPEFWTSEQIAECSPTSRLLFIGIWNFCDDHGIHPASIKRLKMEVFPSDPIADADIQSMVSELEAAGLIQVYEIEGKQYWLVTGWARHQKIEKPTYRHPLPTDHLSPLFKVKGANSPTTPRIFADKSAPPRLRNGMESKGVNSMSGNPDEIDVLNYLNDKAGKAYRTVKSNLSLIGARLKEGATVEDCKAVIDAKVASWAGDEKMREYLRPQTLFGAAKFAGYVGQLGNTSSAAVKDWE</sequence>
<dbReference type="Pfam" id="PF09524">
    <property type="entry name" value="Phg_2220_C"/>
    <property type="match status" value="1"/>
</dbReference>
<proteinExistence type="predicted"/>
<keyword evidence="3" id="KW-1185">Reference proteome</keyword>
<accession>A0A845I3S3</accession>
<comment type="caution">
    <text evidence="2">The sequence shown here is derived from an EMBL/GenBank/DDBJ whole genome shotgun (WGS) entry which is preliminary data.</text>
</comment>
<dbReference type="AlphaFoldDB" id="A0A845I3S3"/>
<evidence type="ECO:0000259" key="1">
    <source>
        <dbReference type="Pfam" id="PF09524"/>
    </source>
</evidence>
<dbReference type="Proteomes" id="UP000444316">
    <property type="component" value="Unassembled WGS sequence"/>
</dbReference>
<dbReference type="RefSeq" id="WP_161035464.1">
    <property type="nucleotide sequence ID" value="NZ_WWCL01000002.1"/>
</dbReference>
<dbReference type="InterPro" id="IPR011741">
    <property type="entry name" value="Phg_2220_C"/>
</dbReference>
<reference evidence="2" key="1">
    <citation type="submission" date="2019-12" db="EMBL/GenBank/DDBJ databases">
        <title>Novel species isolated from a subtropical stream in China.</title>
        <authorList>
            <person name="Lu H."/>
        </authorList>
    </citation>
    <scope>NUCLEOTIDE SEQUENCE [LARGE SCALE GENOMIC DNA]</scope>
    <source>
        <strain evidence="2">FT93W</strain>
    </source>
</reference>
<evidence type="ECO:0000313" key="2">
    <source>
        <dbReference type="EMBL" id="MYN45926.1"/>
    </source>
</evidence>